<dbReference type="Proteomes" id="UP001363151">
    <property type="component" value="Unassembled WGS sequence"/>
</dbReference>
<keyword evidence="6" id="KW-1185">Reference proteome</keyword>
<evidence type="ECO:0000256" key="2">
    <source>
        <dbReference type="ARBA" id="ARBA00022964"/>
    </source>
</evidence>
<gene>
    <name evidence="5" type="ORF">SO694_00035026</name>
</gene>
<dbReference type="SUPFAM" id="SSF51197">
    <property type="entry name" value="Clavaminate synthase-like"/>
    <property type="match status" value="1"/>
</dbReference>
<dbReference type="InterPro" id="IPR027443">
    <property type="entry name" value="IPNS-like_sf"/>
</dbReference>
<dbReference type="InterPro" id="IPR051821">
    <property type="entry name" value="Asp/Asn_beta-hydroxylase"/>
</dbReference>
<dbReference type="Pfam" id="PF05118">
    <property type="entry name" value="Asp_Arg_Hydrox"/>
    <property type="match status" value="1"/>
</dbReference>
<keyword evidence="3" id="KW-0560">Oxidoreductase</keyword>
<comment type="caution">
    <text evidence="5">The sequence shown here is derived from an EMBL/GenBank/DDBJ whole genome shotgun (WGS) entry which is preliminary data.</text>
</comment>
<evidence type="ECO:0000256" key="3">
    <source>
        <dbReference type="ARBA" id="ARBA00023002"/>
    </source>
</evidence>
<dbReference type="PANTHER" id="PTHR46332">
    <property type="entry name" value="ASPARTATE BETA-HYDROXYLASE DOMAIN-CONTAINING PROTEIN 2"/>
    <property type="match status" value="1"/>
</dbReference>
<sequence>MASKLAADIVKVGAVRLRGAAHRPAPSLFYMPGLASRADWGGAAGLERRGFAELAAAVRRMEASADWLRDEYAAAKAARARDGRGASDYADGGEHGLHGGDWNWLTYVDKGAVSEAFAREAPVTAQLLASVPRLMTESPFGFAFFSALGPGAEIRPHCSPMNLRVRVHVPLVVPKGDVGLGLAGGELRWEPGKALVFDDSYVHHVWNRGDGDRVLLLFDVWHPDLHDEEIEAIKAMFAPDRGS</sequence>
<comment type="similarity">
    <text evidence="1">Belongs to the aspartyl/asparaginyl beta-hydroxylase family.</text>
</comment>
<dbReference type="PANTHER" id="PTHR46332:SF5">
    <property type="entry name" value="ASPARTATE BETA-HYDROXYLASE DOMAIN CONTAINING 2"/>
    <property type="match status" value="1"/>
</dbReference>
<dbReference type="InterPro" id="IPR007803">
    <property type="entry name" value="Asp/Arg/Pro-Hydrxlase"/>
</dbReference>
<evidence type="ECO:0000313" key="5">
    <source>
        <dbReference type="EMBL" id="KAK7232588.1"/>
    </source>
</evidence>
<name>A0ABR1FKJ6_AURAN</name>
<protein>
    <submittedName>
        <fullName evidence="5">Aspartyl asparaginyl beta-hydroxylase</fullName>
    </submittedName>
</protein>
<keyword evidence="2" id="KW-0223">Dioxygenase</keyword>
<reference evidence="5 6" key="1">
    <citation type="submission" date="2024-03" db="EMBL/GenBank/DDBJ databases">
        <title>Aureococcus anophagefferens CCMP1851 and Kratosvirus quantuckense: Draft genome of a second virus-susceptible host strain in the model system.</title>
        <authorList>
            <person name="Chase E."/>
            <person name="Truchon A.R."/>
            <person name="Schepens W."/>
            <person name="Wilhelm S.W."/>
        </authorList>
    </citation>
    <scope>NUCLEOTIDE SEQUENCE [LARGE SCALE GENOMIC DNA]</scope>
    <source>
        <strain evidence="5 6">CCMP1851</strain>
    </source>
</reference>
<accession>A0ABR1FKJ6</accession>
<proteinExistence type="inferred from homology"/>
<dbReference type="Gene3D" id="2.60.120.330">
    <property type="entry name" value="B-lactam Antibiotic, Isopenicillin N Synthase, Chain"/>
    <property type="match status" value="1"/>
</dbReference>
<feature type="domain" description="Aspartyl/asparaginy/proline hydroxylase" evidence="4">
    <location>
        <begin position="66"/>
        <end position="223"/>
    </location>
</feature>
<organism evidence="5 6">
    <name type="scientific">Aureococcus anophagefferens</name>
    <name type="common">Harmful bloom alga</name>
    <dbReference type="NCBI Taxonomy" id="44056"/>
    <lineage>
        <taxon>Eukaryota</taxon>
        <taxon>Sar</taxon>
        <taxon>Stramenopiles</taxon>
        <taxon>Ochrophyta</taxon>
        <taxon>Pelagophyceae</taxon>
        <taxon>Pelagomonadales</taxon>
        <taxon>Pelagomonadaceae</taxon>
        <taxon>Aureococcus</taxon>
    </lineage>
</organism>
<evidence type="ECO:0000313" key="6">
    <source>
        <dbReference type="Proteomes" id="UP001363151"/>
    </source>
</evidence>
<evidence type="ECO:0000256" key="1">
    <source>
        <dbReference type="ARBA" id="ARBA00007730"/>
    </source>
</evidence>
<dbReference type="EMBL" id="JBBJCI010000367">
    <property type="protein sequence ID" value="KAK7232588.1"/>
    <property type="molecule type" value="Genomic_DNA"/>
</dbReference>
<evidence type="ECO:0000259" key="4">
    <source>
        <dbReference type="Pfam" id="PF05118"/>
    </source>
</evidence>